<evidence type="ECO:0000313" key="3">
    <source>
        <dbReference type="Proteomes" id="UP000241327"/>
    </source>
</evidence>
<feature type="region of interest" description="Disordered" evidence="1">
    <location>
        <begin position="121"/>
        <end position="153"/>
    </location>
</feature>
<name>A0A2P1N2N6_9CAUD</name>
<dbReference type="Pfam" id="PF25690">
    <property type="entry name" value="Phage_gp49"/>
    <property type="match status" value="1"/>
</dbReference>
<dbReference type="EMBL" id="MH020240">
    <property type="protein sequence ID" value="AVP42222.1"/>
    <property type="molecule type" value="Genomic_DNA"/>
</dbReference>
<organism evidence="2 3">
    <name type="scientific">Mycobacterium phage SuperAwesome</name>
    <dbReference type="NCBI Taxonomy" id="2126817"/>
    <lineage>
        <taxon>Viruses</taxon>
        <taxon>Duplodnaviria</taxon>
        <taxon>Heunggongvirae</taxon>
        <taxon>Uroviricota</taxon>
        <taxon>Caudoviricetes</taxon>
        <taxon>Gladiatorvirus</taxon>
        <taxon>Gladiatorvirus ericB</taxon>
    </lineage>
</organism>
<feature type="compositionally biased region" description="Gly residues" evidence="1">
    <location>
        <begin position="121"/>
        <end position="139"/>
    </location>
</feature>
<protein>
    <submittedName>
        <fullName evidence="2">Uncharacterized protein</fullName>
    </submittedName>
</protein>
<gene>
    <name evidence="2" type="primary">52</name>
    <name evidence="2" type="ORF">SEA_SUPERAWESOME_52</name>
</gene>
<evidence type="ECO:0000256" key="1">
    <source>
        <dbReference type="SAM" id="MobiDB-lite"/>
    </source>
</evidence>
<reference evidence="2 3" key="1">
    <citation type="submission" date="2018-03" db="EMBL/GenBank/DDBJ databases">
        <authorList>
            <person name="Bollivar B.D."/>
            <person name="Caliva C.M."/>
            <person name="Canter J.A."/>
            <person name="Champney C.A."/>
            <person name="Czaja L.M."/>
            <person name="Gibson A.J."/>
            <person name="Lancaster N.T."/>
            <person name="Miller B.M."/>
            <person name="Murphy J.P."/>
            <person name="Thompson S."/>
            <person name="Zimmer Z.J."/>
            <person name="Bollivar D.W."/>
            <person name="Bowman C.A."/>
            <person name="Russell D.A."/>
            <person name="Pope W.H."/>
            <person name="Jacobs-Sera D."/>
            <person name="Hatfull G.F."/>
        </authorList>
    </citation>
    <scope>NUCLEOTIDE SEQUENCE [LARGE SCALE GENOMIC DNA]</scope>
</reference>
<feature type="region of interest" description="Disordered" evidence="1">
    <location>
        <begin position="1"/>
        <end position="39"/>
    </location>
</feature>
<accession>A0A2P1N2N6</accession>
<proteinExistence type="predicted"/>
<dbReference type="Proteomes" id="UP000241327">
    <property type="component" value="Genome"/>
</dbReference>
<feature type="compositionally biased region" description="Low complexity" evidence="1">
    <location>
        <begin position="15"/>
        <end position="39"/>
    </location>
</feature>
<evidence type="ECO:0000313" key="2">
    <source>
        <dbReference type="EMBL" id="AVP42222.1"/>
    </source>
</evidence>
<dbReference type="InterPro" id="IPR057999">
    <property type="entry name" value="Gp49"/>
</dbReference>
<sequence>MKGSNLSYDDPFANAPATPEPAQQDEAQQQTVPSQAPVAAPTVTAAAPVAVSSTGDLSVTFKGDGTYTAPWIVPKYASVADALIDLGEDPQAVAGLSQAQRWMALFERSTKMAAHFASLGGGTPNAKPAGGGGVGGGGKSRAPQAAQQAPNGEKRFCEHGEMVYKSGISKAGNTYALFSCTAPRDKQCKAQYLNDKK</sequence>